<evidence type="ECO:0000256" key="4">
    <source>
        <dbReference type="ARBA" id="ARBA00023136"/>
    </source>
</evidence>
<dbReference type="CDD" id="cd07042">
    <property type="entry name" value="STAS_SulP_like_sulfate_transporter"/>
    <property type="match status" value="1"/>
</dbReference>
<evidence type="ECO:0000313" key="9">
    <source>
        <dbReference type="Proteomes" id="UP000054251"/>
    </source>
</evidence>
<feature type="region of interest" description="Disordered" evidence="5">
    <location>
        <begin position="1"/>
        <end position="28"/>
    </location>
</feature>
<dbReference type="Gene3D" id="3.30.750.24">
    <property type="entry name" value="STAS domain"/>
    <property type="match status" value="1"/>
</dbReference>
<dbReference type="SUPFAM" id="SSF52091">
    <property type="entry name" value="SpoIIaa-like"/>
    <property type="match status" value="1"/>
</dbReference>
<feature type="transmembrane region" description="Helical" evidence="6">
    <location>
        <begin position="238"/>
        <end position="260"/>
    </location>
</feature>
<feature type="transmembrane region" description="Helical" evidence="6">
    <location>
        <begin position="325"/>
        <end position="343"/>
    </location>
</feature>
<dbReference type="PROSITE" id="PS50801">
    <property type="entry name" value="STAS"/>
    <property type="match status" value="1"/>
</dbReference>
<feature type="transmembrane region" description="Helical" evidence="6">
    <location>
        <begin position="175"/>
        <end position="196"/>
    </location>
</feature>
<dbReference type="GeneID" id="26837553"/>
<dbReference type="Proteomes" id="UP000054251">
    <property type="component" value="Unassembled WGS sequence"/>
</dbReference>
<organism evidence="8 9">
    <name type="scientific">Debaryomyces fabryi</name>
    <dbReference type="NCBI Taxonomy" id="58627"/>
    <lineage>
        <taxon>Eukaryota</taxon>
        <taxon>Fungi</taxon>
        <taxon>Dikarya</taxon>
        <taxon>Ascomycota</taxon>
        <taxon>Saccharomycotina</taxon>
        <taxon>Pichiomycetes</taxon>
        <taxon>Debaryomycetaceae</taxon>
        <taxon>Debaryomyces</taxon>
    </lineage>
</organism>
<dbReference type="InterPro" id="IPR011547">
    <property type="entry name" value="SLC26A/SulP_dom"/>
</dbReference>
<dbReference type="InterPro" id="IPR001902">
    <property type="entry name" value="SLC26A/SulP_fam"/>
</dbReference>
<dbReference type="OrthoDB" id="427213at2759"/>
<feature type="transmembrane region" description="Helical" evidence="6">
    <location>
        <begin position="550"/>
        <end position="577"/>
    </location>
</feature>
<feature type="transmembrane region" description="Helical" evidence="6">
    <location>
        <begin position="148"/>
        <end position="168"/>
    </location>
</feature>
<name>A0A0V1Q5E4_9ASCO</name>
<dbReference type="Pfam" id="PF01740">
    <property type="entry name" value="STAS"/>
    <property type="match status" value="1"/>
</dbReference>
<evidence type="ECO:0000256" key="3">
    <source>
        <dbReference type="ARBA" id="ARBA00022989"/>
    </source>
</evidence>
<dbReference type="InterPro" id="IPR036513">
    <property type="entry name" value="STAS_dom_sf"/>
</dbReference>
<dbReference type="GO" id="GO:0016020">
    <property type="term" value="C:membrane"/>
    <property type="evidence" value="ECO:0007669"/>
    <property type="project" value="UniProtKB-SubCell"/>
</dbReference>
<feature type="transmembrane region" description="Helical" evidence="6">
    <location>
        <begin position="272"/>
        <end position="292"/>
    </location>
</feature>
<dbReference type="InterPro" id="IPR018045">
    <property type="entry name" value="S04_transporter_CS"/>
</dbReference>
<dbReference type="Pfam" id="PF00916">
    <property type="entry name" value="Sulfate_transp"/>
    <property type="match status" value="1"/>
</dbReference>
<evidence type="ECO:0000256" key="1">
    <source>
        <dbReference type="ARBA" id="ARBA00004141"/>
    </source>
</evidence>
<keyword evidence="4 6" id="KW-0472">Membrane</keyword>
<keyword evidence="9" id="KW-1185">Reference proteome</keyword>
<evidence type="ECO:0000313" key="8">
    <source>
        <dbReference type="EMBL" id="KSA03732.1"/>
    </source>
</evidence>
<feature type="domain" description="STAS" evidence="7">
    <location>
        <begin position="638"/>
        <end position="768"/>
    </location>
</feature>
<comment type="caution">
    <text evidence="8">The sequence shown here is derived from an EMBL/GenBank/DDBJ whole genome shotgun (WGS) entry which is preliminary data.</text>
</comment>
<evidence type="ECO:0000256" key="5">
    <source>
        <dbReference type="SAM" id="MobiDB-lite"/>
    </source>
</evidence>
<feature type="transmembrane region" description="Helical" evidence="6">
    <location>
        <begin position="454"/>
        <end position="476"/>
    </location>
</feature>
<dbReference type="AlphaFoldDB" id="A0A0V1Q5E4"/>
<feature type="transmembrane region" description="Helical" evidence="6">
    <location>
        <begin position="512"/>
        <end position="530"/>
    </location>
</feature>
<dbReference type="EMBL" id="LMYN01000006">
    <property type="protein sequence ID" value="KSA03732.1"/>
    <property type="molecule type" value="Genomic_DNA"/>
</dbReference>
<dbReference type="PROSITE" id="PS01130">
    <property type="entry name" value="SLC26A"/>
    <property type="match status" value="1"/>
</dbReference>
<proteinExistence type="predicted"/>
<keyword evidence="3 6" id="KW-1133">Transmembrane helix</keyword>
<protein>
    <recommendedName>
        <fullName evidence="7">STAS domain-containing protein</fullName>
    </recommendedName>
</protein>
<reference evidence="8 9" key="1">
    <citation type="submission" date="2015-11" db="EMBL/GenBank/DDBJ databases">
        <title>The genome of Debaryomyces fabryi.</title>
        <authorList>
            <person name="Tafer H."/>
            <person name="Lopandic K."/>
        </authorList>
    </citation>
    <scope>NUCLEOTIDE SEQUENCE [LARGE SCALE GENOMIC DNA]</scope>
    <source>
        <strain evidence="8 9">CBS 789</strain>
    </source>
</reference>
<comment type="subcellular location">
    <subcellularLocation>
        <location evidence="1">Membrane</location>
        <topology evidence="1">Multi-pass membrane protein</topology>
    </subcellularLocation>
</comment>
<gene>
    <name evidence="8" type="ORF">AC631_00544</name>
</gene>
<dbReference type="PANTHER" id="PTHR11814">
    <property type="entry name" value="SULFATE TRANSPORTER"/>
    <property type="match status" value="1"/>
</dbReference>
<sequence>MQASPSRANTRSDPNMRRATSQSPSVRHISHRKVNALERKPLLDRANSDIADYQTSLNMPLGRNMILPDIYRDDVESIVYNNGASDTSGNEGYKRSSLTRAVTNDDMNSMRSDYLMGMNLNREDLSWKVILPYYLPFLSWIHHYCPSFFVGDLVAGLSLVFFQLPLSLSYATSLAHVPVICGLYSLAISPLVYMVFGSVPQMIVGPEAAILLIVGQAVEPLLHHYKKKHSEKLDPVDLVVAITFISGASLLGFGLGRFGFLDNVLSASLLKGFISGVGIVMAINSTIVMLGLTELLQEITEDPTKMDIHSPFDKMRFLVHHYKQFHSLTFKISIVAFIVILLCRAFKNYMSKKDSSILKKCVYLPEILFVVIASTCLCAVNRWDEKGIEVIGKIADVSSSQILHNPVAVERWFLIKKLSTPGFLCAMLGFFESTTALKSLGSRYDLPISSNRELVALGALNILVSVFGGLPAFGGYGRSKINAISAKTTMLGAIMGLCTIFTISYLLDALYYVPKCILSAITAVIGILLIDEAPHELWFHWRSRGYNELITFFITVMTTLFFSMEAGIAVGLVYLLIRVIKHSALSRIQILGRIAGSNNFVNADVSHIAPNTGIPFDDIKHPGHPLNIFTDDNFTHLNLKVIEEIEGCLIVKIPEPLTFTNTSDLRGRLKRVEMYGSTRAHPAQKRTRDVSMTKYVVFDLNGMTELDSSAAQILKDLIKRYTNRNIYSFFVRVNEDDKLRHRLENTGITKLLAEVLESIKYNEAQNSLTFNKVRDTRKVGDLQHENSDITHPDMNEHMEIYNLTENSHTPYFEHISDVLKVIDYYEIRNELQSRHEFLDVDQAERRSSLPSIDIA</sequence>
<feature type="compositionally biased region" description="Polar residues" evidence="5">
    <location>
        <begin position="1"/>
        <end position="25"/>
    </location>
</feature>
<evidence type="ECO:0000256" key="2">
    <source>
        <dbReference type="ARBA" id="ARBA00022692"/>
    </source>
</evidence>
<dbReference type="InterPro" id="IPR002645">
    <property type="entry name" value="STAS_dom"/>
</dbReference>
<accession>A0A0V1Q5E4</accession>
<feature type="transmembrane region" description="Helical" evidence="6">
    <location>
        <begin position="488"/>
        <end position="506"/>
    </location>
</feature>
<keyword evidence="2 6" id="KW-0812">Transmembrane</keyword>
<dbReference type="GO" id="GO:0008271">
    <property type="term" value="F:secondary active sulfate transmembrane transporter activity"/>
    <property type="evidence" value="ECO:0007669"/>
    <property type="project" value="InterPro"/>
</dbReference>
<dbReference type="RefSeq" id="XP_015469834.1">
    <property type="nucleotide sequence ID" value="XM_015609374.1"/>
</dbReference>
<evidence type="ECO:0000259" key="7">
    <source>
        <dbReference type="PROSITE" id="PS50801"/>
    </source>
</evidence>
<evidence type="ECO:0000256" key="6">
    <source>
        <dbReference type="SAM" id="Phobius"/>
    </source>
</evidence>